<reference evidence="3" key="1">
    <citation type="journal article" date="2017" name="Genome Biol.">
        <title>Comparative genomics reveals high biological diversity and specific adaptations in the industrially and medically important fungal genus Aspergillus.</title>
        <authorList>
            <person name="de Vries R.P."/>
            <person name="Riley R."/>
            <person name="Wiebenga A."/>
            <person name="Aguilar-Osorio G."/>
            <person name="Amillis S."/>
            <person name="Uchima C.A."/>
            <person name="Anderluh G."/>
            <person name="Asadollahi M."/>
            <person name="Askin M."/>
            <person name="Barry K."/>
            <person name="Battaglia E."/>
            <person name="Bayram O."/>
            <person name="Benocci T."/>
            <person name="Braus-Stromeyer S.A."/>
            <person name="Caldana C."/>
            <person name="Canovas D."/>
            <person name="Cerqueira G.C."/>
            <person name="Chen F."/>
            <person name="Chen W."/>
            <person name="Choi C."/>
            <person name="Clum A."/>
            <person name="Dos Santos R.A."/>
            <person name="Damasio A.R."/>
            <person name="Diallinas G."/>
            <person name="Emri T."/>
            <person name="Fekete E."/>
            <person name="Flipphi M."/>
            <person name="Freyberg S."/>
            <person name="Gallo A."/>
            <person name="Gournas C."/>
            <person name="Habgood R."/>
            <person name="Hainaut M."/>
            <person name="Harispe M.L."/>
            <person name="Henrissat B."/>
            <person name="Hilden K.S."/>
            <person name="Hope R."/>
            <person name="Hossain A."/>
            <person name="Karabika E."/>
            <person name="Karaffa L."/>
            <person name="Karanyi Z."/>
            <person name="Krasevec N."/>
            <person name="Kuo A."/>
            <person name="Kusch H."/>
            <person name="LaButti K."/>
            <person name="Lagendijk E.L."/>
            <person name="Lapidus A."/>
            <person name="Levasseur A."/>
            <person name="Lindquist E."/>
            <person name="Lipzen A."/>
            <person name="Logrieco A.F."/>
            <person name="MacCabe A."/>
            <person name="Maekelae M.R."/>
            <person name="Malavazi I."/>
            <person name="Melin P."/>
            <person name="Meyer V."/>
            <person name="Mielnichuk N."/>
            <person name="Miskei M."/>
            <person name="Molnar A.P."/>
            <person name="Mule G."/>
            <person name="Ngan C.Y."/>
            <person name="Orejas M."/>
            <person name="Orosz E."/>
            <person name="Ouedraogo J.P."/>
            <person name="Overkamp K.M."/>
            <person name="Park H.-S."/>
            <person name="Perrone G."/>
            <person name="Piumi F."/>
            <person name="Punt P.J."/>
            <person name="Ram A.F."/>
            <person name="Ramon A."/>
            <person name="Rauscher S."/>
            <person name="Record E."/>
            <person name="Riano-Pachon D.M."/>
            <person name="Robert V."/>
            <person name="Roehrig J."/>
            <person name="Ruller R."/>
            <person name="Salamov A."/>
            <person name="Salih N.S."/>
            <person name="Samson R.A."/>
            <person name="Sandor E."/>
            <person name="Sanguinetti M."/>
            <person name="Schuetze T."/>
            <person name="Sepcic K."/>
            <person name="Shelest E."/>
            <person name="Sherlock G."/>
            <person name="Sophianopoulou V."/>
            <person name="Squina F.M."/>
            <person name="Sun H."/>
            <person name="Susca A."/>
            <person name="Todd R.B."/>
            <person name="Tsang A."/>
            <person name="Unkles S.E."/>
            <person name="van de Wiele N."/>
            <person name="van Rossen-Uffink D."/>
            <person name="Oliveira J.V."/>
            <person name="Vesth T.C."/>
            <person name="Visser J."/>
            <person name="Yu J.-H."/>
            <person name="Zhou M."/>
            <person name="Andersen M.R."/>
            <person name="Archer D.B."/>
            <person name="Baker S.E."/>
            <person name="Benoit I."/>
            <person name="Brakhage A.A."/>
            <person name="Braus G.H."/>
            <person name="Fischer R."/>
            <person name="Frisvad J.C."/>
            <person name="Goldman G.H."/>
            <person name="Houbraken J."/>
            <person name="Oakley B."/>
            <person name="Pocsi I."/>
            <person name="Scazzocchio C."/>
            <person name="Seiboth B."/>
            <person name="vanKuyk P.A."/>
            <person name="Wortman J."/>
            <person name="Dyer P.S."/>
            <person name="Grigoriev I.V."/>
        </authorList>
    </citation>
    <scope>NUCLEOTIDE SEQUENCE [LARGE SCALE GENOMIC DNA]</scope>
    <source>
        <strain evidence="3">ITEM 5010</strain>
    </source>
</reference>
<evidence type="ECO:0000313" key="2">
    <source>
        <dbReference type="EMBL" id="OOG00209.1"/>
    </source>
</evidence>
<evidence type="ECO:0000256" key="1">
    <source>
        <dbReference type="SAM" id="MobiDB-lite"/>
    </source>
</evidence>
<dbReference type="VEuPathDB" id="FungiDB:ASPCADRAFT_204102"/>
<accession>A0A1R3S0F5</accession>
<sequence length="59" mass="6280">MFPHGLDSIASHFGNRTPQPQSLQGGGDQWRRIGDLSGGSADETGDGGEGSRWIVCWHG</sequence>
<name>A0A1R3S0F5_ASPC5</name>
<dbReference type="EMBL" id="KV907494">
    <property type="protein sequence ID" value="OOG00209.1"/>
    <property type="molecule type" value="Genomic_DNA"/>
</dbReference>
<gene>
    <name evidence="2" type="ORF">ASPCADRAFT_204102</name>
</gene>
<feature type="region of interest" description="Disordered" evidence="1">
    <location>
        <begin position="1"/>
        <end position="51"/>
    </location>
</feature>
<keyword evidence="3" id="KW-1185">Reference proteome</keyword>
<dbReference type="Proteomes" id="UP000188318">
    <property type="component" value="Unassembled WGS sequence"/>
</dbReference>
<organism evidence="2 3">
    <name type="scientific">Aspergillus carbonarius (strain ITEM 5010)</name>
    <dbReference type="NCBI Taxonomy" id="602072"/>
    <lineage>
        <taxon>Eukaryota</taxon>
        <taxon>Fungi</taxon>
        <taxon>Dikarya</taxon>
        <taxon>Ascomycota</taxon>
        <taxon>Pezizomycotina</taxon>
        <taxon>Eurotiomycetes</taxon>
        <taxon>Eurotiomycetidae</taxon>
        <taxon>Eurotiales</taxon>
        <taxon>Aspergillaceae</taxon>
        <taxon>Aspergillus</taxon>
        <taxon>Aspergillus subgen. Circumdati</taxon>
    </lineage>
</organism>
<proteinExistence type="predicted"/>
<feature type="compositionally biased region" description="Polar residues" evidence="1">
    <location>
        <begin position="14"/>
        <end position="23"/>
    </location>
</feature>
<evidence type="ECO:0000313" key="3">
    <source>
        <dbReference type="Proteomes" id="UP000188318"/>
    </source>
</evidence>
<protein>
    <submittedName>
        <fullName evidence="2">Uncharacterized protein</fullName>
    </submittedName>
</protein>
<dbReference type="AlphaFoldDB" id="A0A1R3S0F5"/>